<evidence type="ECO:0008006" key="3">
    <source>
        <dbReference type="Google" id="ProtNLM"/>
    </source>
</evidence>
<name>A0ABS1CEV0_9GAMM</name>
<dbReference type="EMBL" id="NRRV01000011">
    <property type="protein sequence ID" value="MBK1630423.1"/>
    <property type="molecule type" value="Genomic_DNA"/>
</dbReference>
<dbReference type="Proteomes" id="UP000748752">
    <property type="component" value="Unassembled WGS sequence"/>
</dbReference>
<keyword evidence="2" id="KW-1185">Reference proteome</keyword>
<proteinExistence type="predicted"/>
<dbReference type="RefSeq" id="WP_200235252.1">
    <property type="nucleotide sequence ID" value="NZ_NRRV01000011.1"/>
</dbReference>
<organism evidence="1 2">
    <name type="scientific">Thiohalocapsa halophila</name>
    <dbReference type="NCBI Taxonomy" id="69359"/>
    <lineage>
        <taxon>Bacteria</taxon>
        <taxon>Pseudomonadati</taxon>
        <taxon>Pseudomonadota</taxon>
        <taxon>Gammaproteobacteria</taxon>
        <taxon>Chromatiales</taxon>
        <taxon>Chromatiaceae</taxon>
        <taxon>Thiohalocapsa</taxon>
    </lineage>
</organism>
<evidence type="ECO:0000313" key="2">
    <source>
        <dbReference type="Proteomes" id="UP000748752"/>
    </source>
</evidence>
<sequence length="219" mass="23790">MGVLTLFKGGREQSKAPSLLVVGVHREERAFGEAVAAQLPAADFDLLRIEQGLSGRRPGPDELTAYRRRHRALYAQILDHITPAHRMVLDLHTGFDEAGPCADVLCADTRLLRCVEQQRMSSRHDASPAPQGVRGVQLVDAEPAVRPAVMEGVAAGPEPRERWPSLKPDIPHAVWCAGGFLYVGIEIYLPTTSQDSVVHARFGAAVVSAAAECARRYLA</sequence>
<evidence type="ECO:0000313" key="1">
    <source>
        <dbReference type="EMBL" id="MBK1630423.1"/>
    </source>
</evidence>
<accession>A0ABS1CEV0</accession>
<reference evidence="1 2" key="1">
    <citation type="journal article" date="2020" name="Microorganisms">
        <title>Osmotic Adaptation and Compatible Solute Biosynthesis of Phototrophic Bacteria as Revealed from Genome Analyses.</title>
        <authorList>
            <person name="Imhoff J.F."/>
            <person name="Rahn T."/>
            <person name="Kunzel S."/>
            <person name="Keller A."/>
            <person name="Neulinger S.C."/>
        </authorList>
    </citation>
    <scope>NUCLEOTIDE SEQUENCE [LARGE SCALE GENOMIC DNA]</scope>
    <source>
        <strain evidence="1 2">DSM 6210</strain>
    </source>
</reference>
<comment type="caution">
    <text evidence="1">The sequence shown here is derived from an EMBL/GenBank/DDBJ whole genome shotgun (WGS) entry which is preliminary data.</text>
</comment>
<gene>
    <name evidence="1" type="ORF">CKO31_06620</name>
</gene>
<protein>
    <recommendedName>
        <fullName evidence="3">N-formylglutamate amidohydrolase</fullName>
    </recommendedName>
</protein>